<dbReference type="Proteomes" id="UP000429211">
    <property type="component" value="Unassembled WGS sequence"/>
</dbReference>
<feature type="domain" description="Polysaccharide pyruvyl transferase" evidence="1">
    <location>
        <begin position="19"/>
        <end position="303"/>
    </location>
</feature>
<dbReference type="EMBL" id="CACRSP010000015">
    <property type="protein sequence ID" value="VYT20807.1"/>
    <property type="molecule type" value="Genomic_DNA"/>
</dbReference>
<proteinExistence type="predicted"/>
<dbReference type="Pfam" id="PF04230">
    <property type="entry name" value="PS_pyruv_trans"/>
    <property type="match status" value="1"/>
</dbReference>
<evidence type="ECO:0000259" key="1">
    <source>
        <dbReference type="Pfam" id="PF04230"/>
    </source>
</evidence>
<organism evidence="3">
    <name type="scientific">Bifidobacterium dentium</name>
    <dbReference type="NCBI Taxonomy" id="1689"/>
    <lineage>
        <taxon>Bacteria</taxon>
        <taxon>Bacillati</taxon>
        <taxon>Actinomycetota</taxon>
        <taxon>Actinomycetes</taxon>
        <taxon>Bifidobacteriales</taxon>
        <taxon>Bifidobacteriaceae</taxon>
        <taxon>Bifidobacterium</taxon>
    </lineage>
</organism>
<dbReference type="InterPro" id="IPR007345">
    <property type="entry name" value="Polysacch_pyruvyl_Trfase"/>
</dbReference>
<sequence length="359" mass="40430">MNHDTKKKVGILTFHRTLNYGAVLQCFALTEVVSNASCEASVIDYRSPIIEQREMKPRLFSRRNIKNLVGLPFEMLMKCARRHSFSNSKIKVTALYSVKSGADLAPQLQDLDSVIVGSDQVWNLGLTGEDFQYFLPGSAEVKKNSYAASFGSKKVSQANKVAECLRDFEHVGVREADGVKIAREMGIDATQVLDPTLLLTSEQWCGVSSHTRKLPERYILAYAVNMKDDVVSRAKKIAAEYQIPLVYVHSNDWAPVAGAKNIYTAGPDEFIALIRNAETVVTSSFHGTCFSIMMHKPFTVVMNRWKENANSRLESLLKLIGINEDEVAEQVINPDWNNVDKRLEIERKYSLDFLKEELD</sequence>
<protein>
    <submittedName>
        <fullName evidence="2 3">Polysaccharide pyruvyl transferase</fullName>
    </submittedName>
</protein>
<accession>A0A6N2UU43</accession>
<keyword evidence="3" id="KW-0808">Transferase</keyword>
<reference evidence="2 4" key="1">
    <citation type="journal article" date="2019" name="Nat. Med.">
        <title>A library of human gut bacterial isolates paired with longitudinal multiomics data enables mechanistic microbiome research.</title>
        <authorList>
            <person name="Poyet M."/>
            <person name="Groussin M."/>
            <person name="Gibbons S.M."/>
            <person name="Avila-Pacheco J."/>
            <person name="Jiang X."/>
            <person name="Kearney S.M."/>
            <person name="Perrotta A.R."/>
            <person name="Berdy B."/>
            <person name="Zhao S."/>
            <person name="Lieberman T.D."/>
            <person name="Swanson P.K."/>
            <person name="Smith M."/>
            <person name="Roesemann S."/>
            <person name="Alexander J.E."/>
            <person name="Rich S.A."/>
            <person name="Livny J."/>
            <person name="Vlamakis H."/>
            <person name="Clish C."/>
            <person name="Bullock K."/>
            <person name="Deik A."/>
            <person name="Scott J."/>
            <person name="Pierce K.A."/>
            <person name="Xavier R.J."/>
            <person name="Alm E.J."/>
        </authorList>
    </citation>
    <scope>NUCLEOTIDE SEQUENCE [LARGE SCALE GENOMIC DNA]</scope>
    <source>
        <strain evidence="2 4">BIOML-A2</strain>
    </source>
</reference>
<dbReference type="GO" id="GO:0016740">
    <property type="term" value="F:transferase activity"/>
    <property type="evidence" value="ECO:0007669"/>
    <property type="project" value="UniProtKB-KW"/>
</dbReference>
<name>A0A6N2UU43_9BIFI</name>
<dbReference type="RefSeq" id="WP_129879895.1">
    <property type="nucleotide sequence ID" value="NZ_CACRSP010000015.1"/>
</dbReference>
<gene>
    <name evidence="3" type="ORF">BDLFYP24_00552</name>
    <name evidence="2" type="ORF">GBB04_01775</name>
</gene>
<dbReference type="AlphaFoldDB" id="A0A6N2UU43"/>
<dbReference type="EMBL" id="WDPD01000001">
    <property type="protein sequence ID" value="KAB7462525.1"/>
    <property type="molecule type" value="Genomic_DNA"/>
</dbReference>
<evidence type="ECO:0000313" key="3">
    <source>
        <dbReference type="EMBL" id="VYT20807.1"/>
    </source>
</evidence>
<reference evidence="3" key="2">
    <citation type="submission" date="2019-11" db="EMBL/GenBank/DDBJ databases">
        <authorList>
            <person name="Feng L."/>
        </authorList>
    </citation>
    <scope>NUCLEOTIDE SEQUENCE</scope>
    <source>
        <strain evidence="3">BdentiumLFYP24</strain>
    </source>
</reference>
<evidence type="ECO:0000313" key="2">
    <source>
        <dbReference type="EMBL" id="KAB7462525.1"/>
    </source>
</evidence>
<evidence type="ECO:0000313" key="4">
    <source>
        <dbReference type="Proteomes" id="UP000429211"/>
    </source>
</evidence>